<keyword evidence="2" id="KW-1133">Transmembrane helix</keyword>
<dbReference type="AlphaFoldDB" id="A0A8J3NWY5"/>
<feature type="region of interest" description="Disordered" evidence="1">
    <location>
        <begin position="106"/>
        <end position="131"/>
    </location>
</feature>
<evidence type="ECO:0000256" key="1">
    <source>
        <dbReference type="SAM" id="MobiDB-lite"/>
    </source>
</evidence>
<dbReference type="RefSeq" id="WP_191842775.1">
    <property type="nucleotide sequence ID" value="NZ_BAAALB010000027.1"/>
</dbReference>
<keyword evidence="2" id="KW-0472">Membrane</keyword>
<dbReference type="EMBL" id="BONG01000071">
    <property type="protein sequence ID" value="GIF93755.1"/>
    <property type="molecule type" value="Genomic_DNA"/>
</dbReference>
<keyword evidence="2" id="KW-0812">Transmembrane</keyword>
<protein>
    <submittedName>
        <fullName evidence="3">Uncharacterized protein</fullName>
    </submittedName>
</protein>
<proteinExistence type="predicted"/>
<organism evidence="3 4">
    <name type="scientific">Catellatospora chokoriensis</name>
    <dbReference type="NCBI Taxonomy" id="310353"/>
    <lineage>
        <taxon>Bacteria</taxon>
        <taxon>Bacillati</taxon>
        <taxon>Actinomycetota</taxon>
        <taxon>Actinomycetes</taxon>
        <taxon>Micromonosporales</taxon>
        <taxon>Micromonosporaceae</taxon>
        <taxon>Catellatospora</taxon>
    </lineage>
</organism>
<gene>
    <name evidence="3" type="ORF">Cch02nite_71990</name>
</gene>
<sequence length="131" mass="14327">MLDKACGFATAAAMLVGLFWMPHWPLWNSGLDQAQRQAAVQQDRRHRRRVTRALSACLSAITAVAAIAMLAEPPADQADGIGMAAFSIVSATLFVLLIRRDRRLRRRSRPVPSERPPRPGVDPPTSRGSDG</sequence>
<feature type="transmembrane region" description="Helical" evidence="2">
    <location>
        <begin position="53"/>
        <end position="71"/>
    </location>
</feature>
<evidence type="ECO:0000313" key="3">
    <source>
        <dbReference type="EMBL" id="GIF93755.1"/>
    </source>
</evidence>
<evidence type="ECO:0000313" key="4">
    <source>
        <dbReference type="Proteomes" id="UP000619293"/>
    </source>
</evidence>
<name>A0A8J3NWY5_9ACTN</name>
<feature type="transmembrane region" description="Helical" evidence="2">
    <location>
        <begin position="6"/>
        <end position="27"/>
    </location>
</feature>
<dbReference type="Proteomes" id="UP000619293">
    <property type="component" value="Unassembled WGS sequence"/>
</dbReference>
<reference evidence="3 4" key="1">
    <citation type="submission" date="2021-01" db="EMBL/GenBank/DDBJ databases">
        <title>Whole genome shotgun sequence of Catellatospora chokoriensis NBRC 107358.</title>
        <authorList>
            <person name="Komaki H."/>
            <person name="Tamura T."/>
        </authorList>
    </citation>
    <scope>NUCLEOTIDE SEQUENCE [LARGE SCALE GENOMIC DNA]</scope>
    <source>
        <strain evidence="3 4">NBRC 107358</strain>
    </source>
</reference>
<feature type="transmembrane region" description="Helical" evidence="2">
    <location>
        <begin position="77"/>
        <end position="98"/>
    </location>
</feature>
<comment type="caution">
    <text evidence="3">The sequence shown here is derived from an EMBL/GenBank/DDBJ whole genome shotgun (WGS) entry which is preliminary data.</text>
</comment>
<dbReference type="InterPro" id="IPR057952">
    <property type="entry name" value="Rv2743c-like"/>
</dbReference>
<keyword evidence="4" id="KW-1185">Reference proteome</keyword>
<accession>A0A8J3NWY5</accession>
<dbReference type="Pfam" id="PF25587">
    <property type="entry name" value="Rv2743c"/>
    <property type="match status" value="1"/>
</dbReference>
<evidence type="ECO:0000256" key="2">
    <source>
        <dbReference type="SAM" id="Phobius"/>
    </source>
</evidence>